<dbReference type="PATRIC" id="fig|595434.4.peg.4109"/>
<organism evidence="2 3">
    <name type="scientific">Rhodopirellula islandica</name>
    <dbReference type="NCBI Taxonomy" id="595434"/>
    <lineage>
        <taxon>Bacteria</taxon>
        <taxon>Pseudomonadati</taxon>
        <taxon>Planctomycetota</taxon>
        <taxon>Planctomycetia</taxon>
        <taxon>Pirellulales</taxon>
        <taxon>Pirellulaceae</taxon>
        <taxon>Rhodopirellula</taxon>
    </lineage>
</organism>
<dbReference type="EMBL" id="LECT01000031">
    <property type="protein sequence ID" value="KLU03923.1"/>
    <property type="molecule type" value="Genomic_DNA"/>
</dbReference>
<dbReference type="AlphaFoldDB" id="A0A0J1BBL1"/>
<comment type="caution">
    <text evidence="2">The sequence shown here is derived from an EMBL/GenBank/DDBJ whole genome shotgun (WGS) entry which is preliminary data.</text>
</comment>
<proteinExistence type="predicted"/>
<evidence type="ECO:0000256" key="1">
    <source>
        <dbReference type="SAM" id="MobiDB-lite"/>
    </source>
</evidence>
<reference evidence="2" key="1">
    <citation type="submission" date="2015-05" db="EMBL/GenBank/DDBJ databases">
        <title>Permanent draft genome of Rhodopirellula islandicus K833.</title>
        <authorList>
            <person name="Kizina J."/>
            <person name="Richter M."/>
            <person name="Glockner F.O."/>
            <person name="Harder J."/>
        </authorList>
    </citation>
    <scope>NUCLEOTIDE SEQUENCE [LARGE SCALE GENOMIC DNA]</scope>
    <source>
        <strain evidence="2">K833</strain>
    </source>
</reference>
<evidence type="ECO:0000313" key="2">
    <source>
        <dbReference type="EMBL" id="KLU03923.1"/>
    </source>
</evidence>
<feature type="region of interest" description="Disordered" evidence="1">
    <location>
        <begin position="1"/>
        <end position="68"/>
    </location>
</feature>
<name>A0A0J1BBL1_RHOIS</name>
<protein>
    <submittedName>
        <fullName evidence="2">Uncharacterized protein</fullName>
    </submittedName>
</protein>
<sequence>MPRQSLGTSRKALIPRPQAPAWERTAPRFPPRHPTTRQAEPVIHRVRRRSLGTSEDAQPRLGEVAAAC</sequence>
<gene>
    <name evidence="2" type="ORF">RISK_004330</name>
</gene>
<dbReference type="Proteomes" id="UP000036367">
    <property type="component" value="Unassembled WGS sequence"/>
</dbReference>
<evidence type="ECO:0000313" key="3">
    <source>
        <dbReference type="Proteomes" id="UP000036367"/>
    </source>
</evidence>
<keyword evidence="3" id="KW-1185">Reference proteome</keyword>
<accession>A0A0J1BBL1</accession>